<dbReference type="RefSeq" id="WP_061563132.1">
    <property type="nucleotide sequence ID" value="NZ_CP014158.1"/>
</dbReference>
<dbReference type="Pfam" id="PF11006">
    <property type="entry name" value="DUF2845"/>
    <property type="match status" value="1"/>
</dbReference>
<dbReference type="AlphaFoldDB" id="A0A127N1T4"/>
<dbReference type="InterPro" id="IPR021268">
    <property type="entry name" value="DUF2845"/>
</dbReference>
<sequence>MTALPRSLFAALLLGLALSTSAQASTLRCGTQLINEGDKMDAVLEKCGAPAKREVIGPLPPRRGPDGRFIPGGPTFEVWTYPPQNGATRVLRFREGILMLIGTEFR</sequence>
<reference evidence="1 2" key="1">
    <citation type="submission" date="2016-05" db="EMBL/GenBank/DDBJ databases">
        <title>Genome Sequence of Pseudomonas citronellolis Strain SJTE-3, an Estrogens and Persistent Organic Pollutants degradation strain.</title>
        <authorList>
            <person name="Liang R."/>
        </authorList>
    </citation>
    <scope>NUCLEOTIDE SEQUENCE [LARGE SCALE GENOMIC DNA]</scope>
    <source>
        <strain evidence="1 2">SJTE-3</strain>
    </source>
</reference>
<name>A0A127N1T4_9PSED</name>
<accession>A0A127N1T4</accession>
<evidence type="ECO:0000313" key="1">
    <source>
        <dbReference type="EMBL" id="ANI18213.1"/>
    </source>
</evidence>
<gene>
    <name evidence="1" type="ORF">A9C11_31275</name>
</gene>
<evidence type="ECO:0000313" key="2">
    <source>
        <dbReference type="Proteomes" id="UP000077748"/>
    </source>
</evidence>
<dbReference type="EMBL" id="CP015878">
    <property type="protein sequence ID" value="ANI18213.1"/>
    <property type="molecule type" value="Genomic_DNA"/>
</dbReference>
<dbReference type="GeneID" id="72999088"/>
<dbReference type="Proteomes" id="UP000077748">
    <property type="component" value="Chromosome"/>
</dbReference>
<organism evidence="1 2">
    <name type="scientific">Pseudomonas citronellolis</name>
    <dbReference type="NCBI Taxonomy" id="53408"/>
    <lineage>
        <taxon>Bacteria</taxon>
        <taxon>Pseudomonadati</taxon>
        <taxon>Pseudomonadota</taxon>
        <taxon>Gammaproteobacteria</taxon>
        <taxon>Pseudomonadales</taxon>
        <taxon>Pseudomonadaceae</taxon>
        <taxon>Pseudomonas</taxon>
    </lineage>
</organism>
<protein>
    <submittedName>
        <fullName evidence="1">Uncharacterized protein</fullName>
    </submittedName>
</protein>
<proteinExistence type="predicted"/>
<dbReference type="STRING" id="53408.A9C11_31275"/>
<dbReference type="KEGG" id="pcq:PcP3B5_61400"/>